<sequence>MMSAIDSSQHDAIRRVVAAIPRGCVSSYGEVAARAGLPGRARLVGRVLGEAGPEPGLPWQRVLRSDGRIAFPAGSSAFREQARRLRAEGVAVVRGKVDLRRFGWGRGDLDALLWAPPGDR</sequence>
<dbReference type="InterPro" id="IPR036217">
    <property type="entry name" value="MethylDNA_cys_MeTrfase_DNAb"/>
</dbReference>
<dbReference type="PATRIC" id="fig|1300342.3.peg.2933"/>
<dbReference type="GO" id="GO:0006281">
    <property type="term" value="P:DNA repair"/>
    <property type="evidence" value="ECO:0007669"/>
    <property type="project" value="InterPro"/>
</dbReference>
<dbReference type="InterPro" id="IPR036388">
    <property type="entry name" value="WH-like_DNA-bd_sf"/>
</dbReference>
<dbReference type="Proteomes" id="UP000076830">
    <property type="component" value="Chromosome"/>
</dbReference>
<dbReference type="RefSeq" id="WP_083965595.1">
    <property type="nucleotide sequence ID" value="NZ_CP015249.1"/>
</dbReference>
<dbReference type="PANTHER" id="PTHR42942:SF1">
    <property type="entry name" value="ALKYLTRANSFERASE-LIKE PROTEIN 1"/>
    <property type="match status" value="1"/>
</dbReference>
<protein>
    <submittedName>
        <fullName evidence="3">Methylated-DNA-(Protein)-cysteine S-methyltransferase DNA binding protein</fullName>
    </submittedName>
</protein>
<keyword evidence="4" id="KW-1185">Reference proteome</keyword>
<keyword evidence="3" id="KW-0489">Methyltransferase</keyword>
<name>A0A160DWJ3_9GAMM</name>
<proteinExistence type="predicted"/>
<gene>
    <name evidence="3" type="ORF">I596_3007</name>
</gene>
<reference evidence="3 4" key="1">
    <citation type="submission" date="2016-04" db="EMBL/GenBank/DDBJ databases">
        <title>Complete genome sequence of Dokdonella koreensis DS-123T.</title>
        <authorList>
            <person name="Kim J.F."/>
            <person name="Lee H."/>
            <person name="Kwak M.-J."/>
        </authorList>
    </citation>
    <scope>NUCLEOTIDE SEQUENCE [LARGE SCALE GENOMIC DNA]</scope>
    <source>
        <strain evidence="3 4">DS-123</strain>
    </source>
</reference>
<organism evidence="3 4">
    <name type="scientific">Dokdonella koreensis DS-123</name>
    <dbReference type="NCBI Taxonomy" id="1300342"/>
    <lineage>
        <taxon>Bacteria</taxon>
        <taxon>Pseudomonadati</taxon>
        <taxon>Pseudomonadota</taxon>
        <taxon>Gammaproteobacteria</taxon>
        <taxon>Lysobacterales</taxon>
        <taxon>Rhodanobacteraceae</taxon>
        <taxon>Dokdonella</taxon>
    </lineage>
</organism>
<dbReference type="PANTHER" id="PTHR42942">
    <property type="entry name" value="6-O-METHYLGUANINE DNA METHYLTRANSFERASE"/>
    <property type="match status" value="1"/>
</dbReference>
<dbReference type="Gene3D" id="1.10.10.10">
    <property type="entry name" value="Winged helix-like DNA-binding domain superfamily/Winged helix DNA-binding domain"/>
    <property type="match status" value="1"/>
</dbReference>
<dbReference type="AlphaFoldDB" id="A0A160DWJ3"/>
<dbReference type="InterPro" id="IPR014048">
    <property type="entry name" value="MethylDNA_cys_MeTrfase_DNA-bd"/>
</dbReference>
<dbReference type="Pfam" id="PF01035">
    <property type="entry name" value="DNA_binding_1"/>
    <property type="match status" value="1"/>
</dbReference>
<accession>A0A160DWJ3</accession>
<evidence type="ECO:0000259" key="2">
    <source>
        <dbReference type="Pfam" id="PF01035"/>
    </source>
</evidence>
<dbReference type="EMBL" id="CP015249">
    <property type="protein sequence ID" value="ANB18999.1"/>
    <property type="molecule type" value="Genomic_DNA"/>
</dbReference>
<keyword evidence="1" id="KW-0227">DNA damage</keyword>
<dbReference type="GO" id="GO:0008168">
    <property type="term" value="F:methyltransferase activity"/>
    <property type="evidence" value="ECO:0007669"/>
    <property type="project" value="UniProtKB-KW"/>
</dbReference>
<feature type="domain" description="Methylated-DNA-[protein]-cysteine S-methyltransferase DNA binding" evidence="2">
    <location>
        <begin position="11"/>
        <end position="90"/>
    </location>
</feature>
<evidence type="ECO:0000256" key="1">
    <source>
        <dbReference type="ARBA" id="ARBA00022763"/>
    </source>
</evidence>
<dbReference type="KEGG" id="dko:I596_3007"/>
<evidence type="ECO:0000313" key="4">
    <source>
        <dbReference type="Proteomes" id="UP000076830"/>
    </source>
</evidence>
<dbReference type="SUPFAM" id="SSF46767">
    <property type="entry name" value="Methylated DNA-protein cysteine methyltransferase, C-terminal domain"/>
    <property type="match status" value="1"/>
</dbReference>
<evidence type="ECO:0000313" key="3">
    <source>
        <dbReference type="EMBL" id="ANB18999.1"/>
    </source>
</evidence>
<dbReference type="GO" id="GO:0032259">
    <property type="term" value="P:methylation"/>
    <property type="evidence" value="ECO:0007669"/>
    <property type="project" value="UniProtKB-KW"/>
</dbReference>
<dbReference type="InterPro" id="IPR052520">
    <property type="entry name" value="ATL_DNA_repair"/>
</dbReference>
<dbReference type="OrthoDB" id="9132167at2"/>
<keyword evidence="3" id="KW-0808">Transferase</keyword>
<dbReference type="STRING" id="1300342.I596_3007"/>
<dbReference type="CDD" id="cd06445">
    <property type="entry name" value="ATase"/>
    <property type="match status" value="1"/>
</dbReference>